<evidence type="ECO:0000313" key="7">
    <source>
        <dbReference type="Proteomes" id="UP001209540"/>
    </source>
</evidence>
<organism evidence="6 7">
    <name type="scientific">Phascolomyces articulosus</name>
    <dbReference type="NCBI Taxonomy" id="60185"/>
    <lineage>
        <taxon>Eukaryota</taxon>
        <taxon>Fungi</taxon>
        <taxon>Fungi incertae sedis</taxon>
        <taxon>Mucoromycota</taxon>
        <taxon>Mucoromycotina</taxon>
        <taxon>Mucoromycetes</taxon>
        <taxon>Mucorales</taxon>
        <taxon>Lichtheimiaceae</taxon>
        <taxon>Phascolomyces</taxon>
    </lineage>
</organism>
<dbReference type="PROSITE" id="PS50009">
    <property type="entry name" value="RASGEF_CAT"/>
    <property type="match status" value="1"/>
</dbReference>
<keyword evidence="7" id="KW-1185">Reference proteome</keyword>
<dbReference type="SUPFAM" id="SSF48366">
    <property type="entry name" value="Ras GEF"/>
    <property type="match status" value="1"/>
</dbReference>
<dbReference type="InterPro" id="IPR056685">
    <property type="entry name" value="DUF7783"/>
</dbReference>
<dbReference type="PROSITE" id="PS00720">
    <property type="entry name" value="RASGEF"/>
    <property type="match status" value="1"/>
</dbReference>
<evidence type="ECO:0000256" key="2">
    <source>
        <dbReference type="PROSITE-ProRule" id="PRU00168"/>
    </source>
</evidence>
<dbReference type="InterPro" id="IPR019804">
    <property type="entry name" value="Ras_G-nucl-exch_fac_CS"/>
</dbReference>
<sequence length="1030" mass="116936">MSDTNIPKRHDFPAQKPDQGHNENEEPILPPHQTNRKSMLANRNKNNNKKKSKNKMSQNNEWTVQFTEDGEGQYLFNPTTGEMRFTFPEEDDDDDEDDNDNGDDDSNGNHHGMDDDNSSFRDASDRSWLHEYEEDEGGPRTMEEEEIEFIPQKIPLPWNKYIIPPDHYHLFIVESSQTITTEADPSSPLPPLTWDILNTCTAITIHNLNAAIQYSRRKLYLPYAMAVVNAIKLMMIACGAVDKEWFKTIQQKDLQSSHRSTIACLAKMMLTAVSAERGDVDKQHLINDAREVLVAVRSFVTACQANPALVRLRSALEAVLDTSPSPSIISSYPVNNATSRATSPPTPTAITTILEEGAVAASFSNSSDPMIPPLSPQYREHRENSTSSHFSARTTTTRATSMHSSSGGSNSSSGSSTSQAPVTPDECFDNTNSYDTIQSYITELEGAVDGMLTILNQHRHQREAMATLLLTRLDHMCQRTGQLLFVVERIVYSDQEIEKQIADCKPKLLHGFGVLFVKLQTMTSVHIPMDDAVLDVEMVVERIKKPMDQIIKCSNSIISHAKRSNSQRGSLILPAEDLLGDNKHGGSTNVNDALNNTQKLYMGYDYKPEEIVFSLDGQIKGGTLSALVERLTLHDQSDTKFIQSFLLTYRAFCSSEELFTLLKARFELQPPVGLTPEELLDWQENKQKFIRLRVFNVFKHWIEHYMNVEEDQAVLHDLLDFSNTTMRSSNIFSSNQINRLIRRRLDSDPLRKLVVSTPRDQPTPILPRNVKKFRLLDVHPLELARQLTIMDFGLYRSIQPSECLDKAWSSSDKSKGIHIRQSIEYNNQVTLWVSDSILCQNDIKKRSNTVKYWIQVAEKCCHQLHSFNTCMAILSAFESSAIARLHRTWEILGSRAQQTLNTMRETFASNRNFAKYRALVHSVNPPCIPFLGVYLQDLTFMEDGNPNVLKNTDLINFGKLAKTSEVIREIQQYQSTPYPFLSVSMLQMFIKANLQSARDEDSLYNESVKIEPKERTDEKVTRLLEESGFI</sequence>
<dbReference type="SMART" id="SM00147">
    <property type="entry name" value="RasGEF"/>
    <property type="match status" value="1"/>
</dbReference>
<dbReference type="Pfam" id="PF00618">
    <property type="entry name" value="RasGEF_N"/>
    <property type="match status" value="1"/>
</dbReference>
<dbReference type="Pfam" id="PF25006">
    <property type="entry name" value="DUF7783"/>
    <property type="match status" value="1"/>
</dbReference>
<evidence type="ECO:0000313" key="6">
    <source>
        <dbReference type="EMBL" id="KAI9243744.1"/>
    </source>
</evidence>
<dbReference type="GO" id="GO:0005886">
    <property type="term" value="C:plasma membrane"/>
    <property type="evidence" value="ECO:0007669"/>
    <property type="project" value="TreeGrafter"/>
</dbReference>
<protein>
    <submittedName>
        <fullName evidence="6">Ras guanine nucleotide exchange factor domain-containing protein</fullName>
    </submittedName>
</protein>
<accession>A0AAD5JKR2</accession>
<feature type="domain" description="N-terminal Ras-GEF" evidence="5">
    <location>
        <begin position="615"/>
        <end position="745"/>
    </location>
</feature>
<feature type="domain" description="Ras-GEF" evidence="4">
    <location>
        <begin position="779"/>
        <end position="1013"/>
    </location>
</feature>
<dbReference type="Pfam" id="PF00617">
    <property type="entry name" value="RasGEF"/>
    <property type="match status" value="1"/>
</dbReference>
<proteinExistence type="predicted"/>
<dbReference type="Gene3D" id="1.10.840.10">
    <property type="entry name" value="Ras guanine-nucleotide exchange factors catalytic domain"/>
    <property type="match status" value="1"/>
</dbReference>
<dbReference type="InterPro" id="IPR036964">
    <property type="entry name" value="RASGEF_cat_dom_sf"/>
</dbReference>
<feature type="compositionally biased region" description="Basic and acidic residues" evidence="3">
    <location>
        <begin position="107"/>
        <end position="142"/>
    </location>
</feature>
<dbReference type="GO" id="GO:0007265">
    <property type="term" value="P:Ras protein signal transduction"/>
    <property type="evidence" value="ECO:0007669"/>
    <property type="project" value="TreeGrafter"/>
</dbReference>
<feature type="compositionally biased region" description="Basic and acidic residues" evidence="3">
    <location>
        <begin position="1"/>
        <end position="24"/>
    </location>
</feature>
<dbReference type="SMART" id="SM00229">
    <property type="entry name" value="RasGEFN"/>
    <property type="match status" value="1"/>
</dbReference>
<feature type="compositionally biased region" description="Acidic residues" evidence="3">
    <location>
        <begin position="88"/>
        <end position="106"/>
    </location>
</feature>
<dbReference type="PROSITE" id="PS50212">
    <property type="entry name" value="RASGEF_NTER"/>
    <property type="match status" value="1"/>
</dbReference>
<gene>
    <name evidence="6" type="ORF">BDA99DRAFT_315965</name>
</gene>
<dbReference type="Proteomes" id="UP001209540">
    <property type="component" value="Unassembled WGS sequence"/>
</dbReference>
<dbReference type="CDD" id="cd00155">
    <property type="entry name" value="RasGEF"/>
    <property type="match status" value="1"/>
</dbReference>
<evidence type="ECO:0000256" key="1">
    <source>
        <dbReference type="ARBA" id="ARBA00022658"/>
    </source>
</evidence>
<reference evidence="6" key="1">
    <citation type="journal article" date="2022" name="IScience">
        <title>Evolution of zygomycete secretomes and the origins of terrestrial fungal ecologies.</title>
        <authorList>
            <person name="Chang Y."/>
            <person name="Wang Y."/>
            <person name="Mondo S."/>
            <person name="Ahrendt S."/>
            <person name="Andreopoulos W."/>
            <person name="Barry K."/>
            <person name="Beard J."/>
            <person name="Benny G.L."/>
            <person name="Blankenship S."/>
            <person name="Bonito G."/>
            <person name="Cuomo C."/>
            <person name="Desiro A."/>
            <person name="Gervers K.A."/>
            <person name="Hundley H."/>
            <person name="Kuo A."/>
            <person name="LaButti K."/>
            <person name="Lang B.F."/>
            <person name="Lipzen A."/>
            <person name="O'Donnell K."/>
            <person name="Pangilinan J."/>
            <person name="Reynolds N."/>
            <person name="Sandor L."/>
            <person name="Smith M.E."/>
            <person name="Tsang A."/>
            <person name="Grigoriev I.V."/>
            <person name="Stajich J.E."/>
            <person name="Spatafora J.W."/>
        </authorList>
    </citation>
    <scope>NUCLEOTIDE SEQUENCE</scope>
    <source>
        <strain evidence="6">RSA 2281</strain>
    </source>
</reference>
<dbReference type="InterPro" id="IPR008937">
    <property type="entry name" value="Ras-like_GEF"/>
</dbReference>
<dbReference type="EMBL" id="JAIXMP010000067">
    <property type="protein sequence ID" value="KAI9243744.1"/>
    <property type="molecule type" value="Genomic_DNA"/>
</dbReference>
<dbReference type="InterPro" id="IPR001895">
    <property type="entry name" value="RASGEF_cat_dom"/>
</dbReference>
<comment type="caution">
    <text evidence="6">The sequence shown here is derived from an EMBL/GenBank/DDBJ whole genome shotgun (WGS) entry which is preliminary data.</text>
</comment>
<evidence type="ECO:0000256" key="3">
    <source>
        <dbReference type="SAM" id="MobiDB-lite"/>
    </source>
</evidence>
<dbReference type="CDD" id="cd06224">
    <property type="entry name" value="REM"/>
    <property type="match status" value="1"/>
</dbReference>
<dbReference type="AlphaFoldDB" id="A0AAD5JKR2"/>
<dbReference type="PANTHER" id="PTHR23113:SF368">
    <property type="entry name" value="CELL DIVISION CONTROL PROTEIN 25"/>
    <property type="match status" value="1"/>
</dbReference>
<dbReference type="Gene3D" id="1.20.870.10">
    <property type="entry name" value="Son of sevenless (SoS) protein Chain: S domain 1"/>
    <property type="match status" value="1"/>
</dbReference>
<evidence type="ECO:0000259" key="4">
    <source>
        <dbReference type="PROSITE" id="PS50009"/>
    </source>
</evidence>
<reference evidence="6" key="2">
    <citation type="submission" date="2023-02" db="EMBL/GenBank/DDBJ databases">
        <authorList>
            <consortium name="DOE Joint Genome Institute"/>
            <person name="Mondo S.J."/>
            <person name="Chang Y."/>
            <person name="Wang Y."/>
            <person name="Ahrendt S."/>
            <person name="Andreopoulos W."/>
            <person name="Barry K."/>
            <person name="Beard J."/>
            <person name="Benny G.L."/>
            <person name="Blankenship S."/>
            <person name="Bonito G."/>
            <person name="Cuomo C."/>
            <person name="Desiro A."/>
            <person name="Gervers K.A."/>
            <person name="Hundley H."/>
            <person name="Kuo A."/>
            <person name="LaButti K."/>
            <person name="Lang B.F."/>
            <person name="Lipzen A."/>
            <person name="O'Donnell K."/>
            <person name="Pangilinan J."/>
            <person name="Reynolds N."/>
            <person name="Sandor L."/>
            <person name="Smith M.W."/>
            <person name="Tsang A."/>
            <person name="Grigoriev I.V."/>
            <person name="Stajich J.E."/>
            <person name="Spatafora J.W."/>
        </authorList>
    </citation>
    <scope>NUCLEOTIDE SEQUENCE</scope>
    <source>
        <strain evidence="6">RSA 2281</strain>
    </source>
</reference>
<evidence type="ECO:0000259" key="5">
    <source>
        <dbReference type="PROSITE" id="PS50212"/>
    </source>
</evidence>
<feature type="compositionally biased region" description="Low complexity" evidence="3">
    <location>
        <begin position="385"/>
        <end position="418"/>
    </location>
</feature>
<dbReference type="InterPro" id="IPR000651">
    <property type="entry name" value="Ras-like_Gua-exchang_fac_N"/>
</dbReference>
<keyword evidence="1 2" id="KW-0344">Guanine-nucleotide releasing factor</keyword>
<dbReference type="GO" id="GO:0005085">
    <property type="term" value="F:guanyl-nucleotide exchange factor activity"/>
    <property type="evidence" value="ECO:0007669"/>
    <property type="project" value="UniProtKB-KW"/>
</dbReference>
<feature type="region of interest" description="Disordered" evidence="3">
    <location>
        <begin position="1"/>
        <end position="143"/>
    </location>
</feature>
<feature type="region of interest" description="Disordered" evidence="3">
    <location>
        <begin position="363"/>
        <end position="429"/>
    </location>
</feature>
<name>A0AAD5JKR2_9FUNG</name>
<dbReference type="InterPro" id="IPR023578">
    <property type="entry name" value="Ras_GEF_dom_sf"/>
</dbReference>
<dbReference type="PANTHER" id="PTHR23113">
    <property type="entry name" value="GUANINE NUCLEOTIDE EXCHANGE FACTOR"/>
    <property type="match status" value="1"/>
</dbReference>